<evidence type="ECO:0000256" key="1">
    <source>
        <dbReference type="SAM" id="MobiDB-lite"/>
    </source>
</evidence>
<keyword evidence="3" id="KW-1185">Reference proteome</keyword>
<gene>
    <name evidence="2" type="ORF">HaLaN_03285</name>
</gene>
<dbReference type="Proteomes" id="UP000485058">
    <property type="component" value="Unassembled WGS sequence"/>
</dbReference>
<dbReference type="EMBL" id="BLLF01000155">
    <property type="protein sequence ID" value="GFH08340.1"/>
    <property type="molecule type" value="Genomic_DNA"/>
</dbReference>
<name>A0A699YDW7_HAELA</name>
<protein>
    <submittedName>
        <fullName evidence="2">Uncharacterized protein</fullName>
    </submittedName>
</protein>
<organism evidence="2 3">
    <name type="scientific">Haematococcus lacustris</name>
    <name type="common">Green alga</name>
    <name type="synonym">Haematococcus pluvialis</name>
    <dbReference type="NCBI Taxonomy" id="44745"/>
    <lineage>
        <taxon>Eukaryota</taxon>
        <taxon>Viridiplantae</taxon>
        <taxon>Chlorophyta</taxon>
        <taxon>core chlorophytes</taxon>
        <taxon>Chlorophyceae</taxon>
        <taxon>CS clade</taxon>
        <taxon>Chlamydomonadales</taxon>
        <taxon>Haematococcaceae</taxon>
        <taxon>Haematococcus</taxon>
    </lineage>
</organism>
<proteinExistence type="predicted"/>
<evidence type="ECO:0000313" key="3">
    <source>
        <dbReference type="Proteomes" id="UP000485058"/>
    </source>
</evidence>
<accession>A0A699YDW7</accession>
<sequence length="83" mass="8893">MAILSSIPAAPVKRKPRMIQRSGGNASPPPRRFLSEQMDRVKSGYYSMLLSQGPDATQQQLAAVDGLVLVLQQGLEQAGSSNP</sequence>
<feature type="non-terminal residue" evidence="2">
    <location>
        <position position="1"/>
    </location>
</feature>
<reference evidence="2 3" key="1">
    <citation type="submission" date="2020-02" db="EMBL/GenBank/DDBJ databases">
        <title>Draft genome sequence of Haematococcus lacustris strain NIES-144.</title>
        <authorList>
            <person name="Morimoto D."/>
            <person name="Nakagawa S."/>
            <person name="Yoshida T."/>
            <person name="Sawayama S."/>
        </authorList>
    </citation>
    <scope>NUCLEOTIDE SEQUENCE [LARGE SCALE GENOMIC DNA]</scope>
    <source>
        <strain evidence="2 3">NIES-144</strain>
    </source>
</reference>
<feature type="non-terminal residue" evidence="2">
    <location>
        <position position="83"/>
    </location>
</feature>
<evidence type="ECO:0000313" key="2">
    <source>
        <dbReference type="EMBL" id="GFH08340.1"/>
    </source>
</evidence>
<comment type="caution">
    <text evidence="2">The sequence shown here is derived from an EMBL/GenBank/DDBJ whole genome shotgun (WGS) entry which is preliminary data.</text>
</comment>
<feature type="region of interest" description="Disordered" evidence="1">
    <location>
        <begin position="1"/>
        <end position="33"/>
    </location>
</feature>
<dbReference type="AlphaFoldDB" id="A0A699YDW7"/>